<comment type="caution">
    <text evidence="3">The sequence shown here is derived from an EMBL/GenBank/DDBJ whole genome shotgun (WGS) entry which is preliminary data.</text>
</comment>
<protein>
    <submittedName>
        <fullName evidence="3">Uncharacterized protein</fullName>
    </submittedName>
</protein>
<feature type="transmembrane region" description="Helical" evidence="2">
    <location>
        <begin position="125"/>
        <end position="145"/>
    </location>
</feature>
<evidence type="ECO:0000256" key="1">
    <source>
        <dbReference type="SAM" id="MobiDB-lite"/>
    </source>
</evidence>
<reference evidence="3 4" key="1">
    <citation type="journal article" date="2018" name="Aquat. Microb. Ecol.">
        <title>Gammaproteobacterial methanotrophs dominate.</title>
        <authorList>
            <person name="Rissanen A.J."/>
            <person name="Saarenheimo J."/>
            <person name="Tiirola M."/>
            <person name="Peura S."/>
            <person name="Aalto S.L."/>
            <person name="Karvinen A."/>
            <person name="Nykanen H."/>
        </authorList>
    </citation>
    <scope>NUCLEOTIDE SEQUENCE [LARGE SCALE GENOMIC DNA]</scope>
    <source>
        <strain evidence="3">AMbin10</strain>
    </source>
</reference>
<feature type="transmembrane region" description="Helical" evidence="2">
    <location>
        <begin position="333"/>
        <end position="351"/>
    </location>
</feature>
<feature type="transmembrane region" description="Helical" evidence="2">
    <location>
        <begin position="292"/>
        <end position="313"/>
    </location>
</feature>
<sequence length="477" mass="52966">MPDSLPHASLDHTNFSSKKQDTLDEVWRLLHYAVSDANVDLAKEKPELIKAIVPVLQKAPETLTENDVTVLLQAYNELSQLVYPATNESLRLKEKIEEYERDVILGTSGPYSAIIKKVKNSYTNFWVALWVVIVVFIVYQSYIYFISDTLEKVTEQLSQMKTVEEKINTAKAASSEPDKSSDKLETKYPFKDLFEERRVIWLKLNTSYCVLRGVSIVWPRWYPNEGILCDSDESTKDKANDNFVLNSLLNQCQHKVSPDKEVCEQEVHEIHEKSVRENFFAGALAVLRVSNYLVLPTMLGLLGALAFVIRGILDSFSKSSFILGARRRWGMRVALGPLLGLISGIVIAPDIQDFKELSFSPLVWGFLMGYSVEFAFSLFDFLIQKGRSAIGASNIKSEEKNKVDAKPVIPQVKAVRPVRSSATSGPEVLTSGGGFIDSAAVELGTSQTQAATEQATPQESPPDEQLPASDGGGQSCG</sequence>
<keyword evidence="2" id="KW-0472">Membrane</keyword>
<name>A0A2W4QSS9_9GAMM</name>
<organism evidence="3 4">
    <name type="scientific">Candidatus Methylumidiphilus alinenensis</name>
    <dbReference type="NCBI Taxonomy" id="2202197"/>
    <lineage>
        <taxon>Bacteria</taxon>
        <taxon>Pseudomonadati</taxon>
        <taxon>Pseudomonadota</taxon>
        <taxon>Gammaproteobacteria</taxon>
        <taxon>Methylococcales</taxon>
        <taxon>Candidatus Methylumidiphilus</taxon>
    </lineage>
</organism>
<dbReference type="EMBL" id="QJPH01000407">
    <property type="protein sequence ID" value="PZN74942.1"/>
    <property type="molecule type" value="Genomic_DNA"/>
</dbReference>
<evidence type="ECO:0000313" key="4">
    <source>
        <dbReference type="Proteomes" id="UP000249396"/>
    </source>
</evidence>
<keyword evidence="2" id="KW-0812">Transmembrane</keyword>
<feature type="transmembrane region" description="Helical" evidence="2">
    <location>
        <begin position="363"/>
        <end position="383"/>
    </location>
</feature>
<dbReference type="AlphaFoldDB" id="A0A2W4QSS9"/>
<keyword evidence="2" id="KW-1133">Transmembrane helix</keyword>
<gene>
    <name evidence="3" type="ORF">DM484_19955</name>
</gene>
<evidence type="ECO:0000313" key="3">
    <source>
        <dbReference type="EMBL" id="PZN74942.1"/>
    </source>
</evidence>
<accession>A0A2W4QSS9</accession>
<proteinExistence type="predicted"/>
<dbReference type="Proteomes" id="UP000249396">
    <property type="component" value="Unassembled WGS sequence"/>
</dbReference>
<feature type="region of interest" description="Disordered" evidence="1">
    <location>
        <begin position="445"/>
        <end position="477"/>
    </location>
</feature>
<feature type="compositionally biased region" description="Low complexity" evidence="1">
    <location>
        <begin position="445"/>
        <end position="458"/>
    </location>
</feature>
<evidence type="ECO:0000256" key="2">
    <source>
        <dbReference type="SAM" id="Phobius"/>
    </source>
</evidence>